<evidence type="ECO:0000313" key="7">
    <source>
        <dbReference type="Proteomes" id="UP001163046"/>
    </source>
</evidence>
<dbReference type="SUPFAM" id="SSF46966">
    <property type="entry name" value="Spectrin repeat"/>
    <property type="match status" value="5"/>
</dbReference>
<evidence type="ECO:0000256" key="4">
    <source>
        <dbReference type="ARBA" id="ARBA00023136"/>
    </source>
</evidence>
<dbReference type="CDD" id="cd00176">
    <property type="entry name" value="SPEC"/>
    <property type="match status" value="2"/>
</dbReference>
<keyword evidence="5" id="KW-0539">Nucleus</keyword>
<keyword evidence="3" id="KW-0677">Repeat</keyword>
<sequence length="559" mass="64868">MITNRVTSNQQQLELSLKDWQEYTSLTENLMVWLREKEKLLRAQSKATTVREVERELDIMKAIAGEIDDRKPQLDKIARRAEELSKSTDHSIQSLADIVRHFEQFSQLHETLSHWLVNIESSVSRDLEESFLSIPDDQGDTVFQVYVADIEGHEATRSTMNECAYYVISKAGGTPYAGAVAEKQKHLNDRWRALCQQLGITYKKAEETRYGLKLLEIQLKQLNTWIVEVEGRLMRFAVAGSCVLPEIQRKVKEMKDTEADVERRATDVQTVLRLCERLRRDRMACPSEEDRQSLQRTKESFENRWSNVRRTVSTKRRQAEERLLLCKEFWNEYEKFVEWIDQTENAVKKSEEAMTSGLEISRSRLKRFEVFLKDINSHRPQMERIVKRSKYLLLEANTSTASDIRLGVESAQTRWEAICSRVESLVNRHSKLTNRAEKFEGLRQEVYSFLTEAELKLIGLDPYTSEVEPRVQLEKLKGLQRLINMNYSKLKSLLQEGKSMREYCSPSEYQSIQQTMDELNSRWQQALHCCMTWILDLAIPSPRASSSGSASVGANSSVN</sequence>
<evidence type="ECO:0000256" key="3">
    <source>
        <dbReference type="ARBA" id="ARBA00022737"/>
    </source>
</evidence>
<dbReference type="AlphaFoldDB" id="A0A9W9Y9Q3"/>
<dbReference type="PANTHER" id="PTHR14514:SF2">
    <property type="entry name" value="A-KINASE ANCHOR PROTEIN 6"/>
    <property type="match status" value="1"/>
</dbReference>
<reference evidence="6" key="1">
    <citation type="submission" date="2023-01" db="EMBL/GenBank/DDBJ databases">
        <title>Genome assembly of the deep-sea coral Lophelia pertusa.</title>
        <authorList>
            <person name="Herrera S."/>
            <person name="Cordes E."/>
        </authorList>
    </citation>
    <scope>NUCLEOTIDE SEQUENCE</scope>
    <source>
        <strain evidence="6">USNM1676648</strain>
        <tissue evidence="6">Polyp</tissue>
    </source>
</reference>
<dbReference type="Pfam" id="PF00435">
    <property type="entry name" value="Spectrin"/>
    <property type="match status" value="3"/>
</dbReference>
<evidence type="ECO:0000256" key="1">
    <source>
        <dbReference type="ARBA" id="ARBA00004126"/>
    </source>
</evidence>
<proteinExistence type="predicted"/>
<dbReference type="OrthoDB" id="5967761at2759"/>
<dbReference type="Gene3D" id="1.20.58.60">
    <property type="match status" value="4"/>
</dbReference>
<protein>
    <submittedName>
        <fullName evidence="6">Uncharacterized protein</fullName>
    </submittedName>
</protein>
<dbReference type="Proteomes" id="UP001163046">
    <property type="component" value="Unassembled WGS sequence"/>
</dbReference>
<dbReference type="GO" id="GO:0031965">
    <property type="term" value="C:nuclear membrane"/>
    <property type="evidence" value="ECO:0007669"/>
    <property type="project" value="UniProtKB-SubCell"/>
</dbReference>
<evidence type="ECO:0000313" key="6">
    <source>
        <dbReference type="EMBL" id="KAJ7327780.1"/>
    </source>
</evidence>
<dbReference type="InterPro" id="IPR002017">
    <property type="entry name" value="Spectrin_repeat"/>
</dbReference>
<comment type="caution">
    <text evidence="6">The sequence shown here is derived from an EMBL/GenBank/DDBJ whole genome shotgun (WGS) entry which is preliminary data.</text>
</comment>
<gene>
    <name evidence="6" type="ORF">OS493_026055</name>
</gene>
<evidence type="ECO:0000256" key="2">
    <source>
        <dbReference type="ARBA" id="ARBA00022553"/>
    </source>
</evidence>
<accession>A0A9W9Y9Q3</accession>
<keyword evidence="4" id="KW-0472">Membrane</keyword>
<dbReference type="PANTHER" id="PTHR14514">
    <property type="entry name" value="PKA ANCHORING PROTEIN"/>
    <property type="match status" value="1"/>
</dbReference>
<keyword evidence="7" id="KW-1185">Reference proteome</keyword>
<dbReference type="EMBL" id="MU827799">
    <property type="protein sequence ID" value="KAJ7327780.1"/>
    <property type="molecule type" value="Genomic_DNA"/>
</dbReference>
<dbReference type="InterPro" id="IPR018159">
    <property type="entry name" value="Spectrin/alpha-actinin"/>
</dbReference>
<organism evidence="6 7">
    <name type="scientific">Desmophyllum pertusum</name>
    <dbReference type="NCBI Taxonomy" id="174260"/>
    <lineage>
        <taxon>Eukaryota</taxon>
        <taxon>Metazoa</taxon>
        <taxon>Cnidaria</taxon>
        <taxon>Anthozoa</taxon>
        <taxon>Hexacorallia</taxon>
        <taxon>Scleractinia</taxon>
        <taxon>Caryophylliina</taxon>
        <taxon>Caryophylliidae</taxon>
        <taxon>Desmophyllum</taxon>
    </lineage>
</organism>
<evidence type="ECO:0000256" key="5">
    <source>
        <dbReference type="ARBA" id="ARBA00023242"/>
    </source>
</evidence>
<keyword evidence="2" id="KW-0597">Phosphoprotein</keyword>
<name>A0A9W9Y9Q3_9CNID</name>
<dbReference type="SMART" id="SM00150">
    <property type="entry name" value="SPEC"/>
    <property type="match status" value="4"/>
</dbReference>
<comment type="subcellular location">
    <subcellularLocation>
        <location evidence="1">Nucleus membrane</location>
    </subcellularLocation>
</comment>